<evidence type="ECO:0008006" key="3">
    <source>
        <dbReference type="Google" id="ProtNLM"/>
    </source>
</evidence>
<comment type="caution">
    <text evidence="1">The sequence shown here is derived from an EMBL/GenBank/DDBJ whole genome shotgun (WGS) entry which is preliminary data.</text>
</comment>
<reference evidence="1" key="1">
    <citation type="journal article" date="2022" name="Int. J. Syst. Evol. Microbiol.">
        <title>A novel species of lactic acid bacteria, Ligilactobacillus pabuli sp. nov., isolated from alfalfa silage.</title>
        <authorList>
            <person name="Tohno M."/>
            <person name="Tanizawa Y."/>
            <person name="Sawada H."/>
            <person name="Sakamoto M."/>
            <person name="Ohkuma M."/>
            <person name="Kobayashi H."/>
        </authorList>
    </citation>
    <scope>NUCLEOTIDE SEQUENCE</scope>
    <source>
        <strain evidence="1">AF129</strain>
    </source>
</reference>
<accession>A0ABQ5JFX9</accession>
<organism evidence="1 2">
    <name type="scientific">Ligilactobacillus pabuli</name>
    <dbReference type="NCBI Taxonomy" id="2886039"/>
    <lineage>
        <taxon>Bacteria</taxon>
        <taxon>Bacillati</taxon>
        <taxon>Bacillota</taxon>
        <taxon>Bacilli</taxon>
        <taxon>Lactobacillales</taxon>
        <taxon>Lactobacillaceae</taxon>
        <taxon>Ligilactobacillus</taxon>
    </lineage>
</organism>
<dbReference type="EMBL" id="BQXH01000003">
    <property type="protein sequence ID" value="GKS80758.1"/>
    <property type="molecule type" value="Genomic_DNA"/>
</dbReference>
<proteinExistence type="predicted"/>
<gene>
    <name evidence="1" type="ORF">LPAF129_04430</name>
</gene>
<evidence type="ECO:0000313" key="2">
    <source>
        <dbReference type="Proteomes" id="UP001055149"/>
    </source>
</evidence>
<dbReference type="Pfam" id="PF10704">
    <property type="entry name" value="DUF2508"/>
    <property type="match status" value="1"/>
</dbReference>
<keyword evidence="2" id="KW-1185">Reference proteome</keyword>
<dbReference type="InterPro" id="IPR019644">
    <property type="entry name" value="DUF2508"/>
</dbReference>
<name>A0ABQ5JFX9_9LACO</name>
<protein>
    <recommendedName>
        <fullName evidence="3">DUF2508 family protein</fullName>
    </recommendedName>
</protein>
<dbReference type="Proteomes" id="UP001055149">
    <property type="component" value="Unassembled WGS sequence"/>
</dbReference>
<dbReference type="RefSeq" id="WP_244054535.1">
    <property type="nucleotide sequence ID" value="NZ_BQXH01000003.1"/>
</dbReference>
<evidence type="ECO:0000313" key="1">
    <source>
        <dbReference type="EMBL" id="GKS80758.1"/>
    </source>
</evidence>
<sequence length="79" mass="9213">MFGRKKVDLKKQYDERLLADIDRAFALWTNCKKNQETIYEADAQLAAQTKAAKAQYELLYREARLRQVKGHLQSSVISH</sequence>